<dbReference type="Proteomes" id="UP000184268">
    <property type="component" value="Unassembled WGS sequence"/>
</dbReference>
<dbReference type="AlphaFoldDB" id="A0A1M5Y0R1"/>
<evidence type="ECO:0000313" key="2">
    <source>
        <dbReference type="Proteomes" id="UP000184268"/>
    </source>
</evidence>
<keyword evidence="2" id="KW-1185">Reference proteome</keyword>
<protein>
    <recommendedName>
        <fullName evidence="3">Outer membrane protein beta-barrel domain-containing protein</fullName>
    </recommendedName>
</protein>
<evidence type="ECO:0008006" key="3">
    <source>
        <dbReference type="Google" id="ProtNLM"/>
    </source>
</evidence>
<accession>A0A1M5Y0R1</accession>
<proteinExistence type="predicted"/>
<dbReference type="STRING" id="299255.SAMN02745129_3857"/>
<dbReference type="SUPFAM" id="SSF69917">
    <property type="entry name" value="OMPT-like"/>
    <property type="match status" value="1"/>
</dbReference>
<reference evidence="1 2" key="1">
    <citation type="submission" date="2016-11" db="EMBL/GenBank/DDBJ databases">
        <authorList>
            <person name="Jaros S."/>
            <person name="Januszkiewicz K."/>
            <person name="Wedrychowicz H."/>
        </authorList>
    </citation>
    <scope>NUCLEOTIDE SEQUENCE [LARGE SCALE GENOMIC DNA]</scope>
    <source>
        <strain evidence="1 2">DSM 16917</strain>
    </source>
</reference>
<dbReference type="GO" id="GO:0004190">
    <property type="term" value="F:aspartic-type endopeptidase activity"/>
    <property type="evidence" value="ECO:0007669"/>
    <property type="project" value="InterPro"/>
</dbReference>
<dbReference type="Pfam" id="PF04338">
    <property type="entry name" value="DUF481"/>
    <property type="match status" value="1"/>
</dbReference>
<evidence type="ECO:0000313" key="1">
    <source>
        <dbReference type="EMBL" id="SHI05414.1"/>
    </source>
</evidence>
<dbReference type="InterPro" id="IPR007433">
    <property type="entry name" value="DUF481"/>
</dbReference>
<dbReference type="OrthoDB" id="7056944at2"/>
<name>A0A1M5Y0R1_9GAMM</name>
<dbReference type="EMBL" id="FQXG01000006">
    <property type="protein sequence ID" value="SHI05414.1"/>
    <property type="molecule type" value="Genomic_DNA"/>
</dbReference>
<organism evidence="1 2">
    <name type="scientific">Ferrimonas marina</name>
    <dbReference type="NCBI Taxonomy" id="299255"/>
    <lineage>
        <taxon>Bacteria</taxon>
        <taxon>Pseudomonadati</taxon>
        <taxon>Pseudomonadota</taxon>
        <taxon>Gammaproteobacteria</taxon>
        <taxon>Alteromonadales</taxon>
        <taxon>Ferrimonadaceae</taxon>
        <taxon>Ferrimonas</taxon>
    </lineage>
</organism>
<dbReference type="InterPro" id="IPR053724">
    <property type="entry name" value="OMP_A26_sf"/>
</dbReference>
<gene>
    <name evidence="1" type="ORF">SAMN02745129_3857</name>
</gene>
<dbReference type="Gene3D" id="2.40.128.90">
    <property type="entry name" value="OMPT-like"/>
    <property type="match status" value="1"/>
</dbReference>
<sequence>MTNRLPPASRPSTTLWHLPWWLAVLLSLCTMRAQAQSFEIELGAFWALSSTDLTVYDPIFEQNRLLNFESELNLPHDQTLAYLDLEYRFQPRHMIYLDWRRLHRSGENHSVMDPFQFTWDNQRYQVDAGSYLATELNIDIVRFGYGYRFYQSDKIAADLLTGLHITHLKLGFRGDLEMTAAPTGQPSSDSELELEVANSVTAPLPSLGLQMEYQLGKKWQIRSHLQAFYLSAGEISGWMGEAEIAARYQITDALSVTAAYSYFQVGVDYQPEHTDLNVTHRFYGPMAKLAYRF</sequence>
<dbReference type="RefSeq" id="WP_143165757.1">
    <property type="nucleotide sequence ID" value="NZ_FQXG01000006.1"/>
</dbReference>
<dbReference type="InterPro" id="IPR020080">
    <property type="entry name" value="OM_adhesin/peptidase_omptin"/>
</dbReference>